<protein>
    <recommendedName>
        <fullName evidence="2">Low molecular weight protein antigen 6 PH domain-containing protein</fullName>
    </recommendedName>
</protein>
<reference evidence="3 4" key="1">
    <citation type="submission" date="2016-12" db="EMBL/GenBank/DDBJ databases">
        <title>Draft genome of Tersicoccus phoenicis 1P05MA.</title>
        <authorList>
            <person name="Nakajima Y."/>
            <person name="Yoshizawa S."/>
            <person name="Nakamura K."/>
            <person name="Ogura Y."/>
            <person name="Hayashi T."/>
            <person name="Kogure K."/>
        </authorList>
    </citation>
    <scope>NUCLEOTIDE SEQUENCE [LARGE SCALE GENOMIC DNA]</scope>
    <source>
        <strain evidence="3 4">1p05MA</strain>
    </source>
</reference>
<sequence length="200" mass="21184">MTTFKAGTSRWMAIGAWAVAALMLGSAAAGGDAGTGAKLAIIAVDLATAGWFALWRPSVTVDDARVLVRNVFRTVSVPWAALIDVDTKYALTLVTPHRRVTALAAPAPGRHTVMWANRQDVTGLPERTYDSVRSIRPGDPTQSHSGAAALLVRRHWERLAEDGRIDLGSADATAVEVRWHPLTVTTAVALAVATVVVLSG</sequence>
<accession>A0A1R1L773</accession>
<keyword evidence="1" id="KW-0472">Membrane</keyword>
<evidence type="ECO:0000313" key="3">
    <source>
        <dbReference type="EMBL" id="OMH23395.1"/>
    </source>
</evidence>
<keyword evidence="4" id="KW-1185">Reference proteome</keyword>
<evidence type="ECO:0000313" key="4">
    <source>
        <dbReference type="Proteomes" id="UP000187085"/>
    </source>
</evidence>
<comment type="caution">
    <text evidence="3">The sequence shown here is derived from an EMBL/GenBank/DDBJ whole genome shotgun (WGS) entry which is preliminary data.</text>
</comment>
<proteinExistence type="predicted"/>
<gene>
    <name evidence="3" type="ORF">BKD30_12835</name>
</gene>
<dbReference type="Pfam" id="PF10756">
    <property type="entry name" value="bPH_6"/>
    <property type="match status" value="1"/>
</dbReference>
<dbReference type="AlphaFoldDB" id="A0A1R1L773"/>
<evidence type="ECO:0000259" key="2">
    <source>
        <dbReference type="Pfam" id="PF10756"/>
    </source>
</evidence>
<feature type="transmembrane region" description="Helical" evidence="1">
    <location>
        <begin position="39"/>
        <end position="55"/>
    </location>
</feature>
<keyword evidence="1" id="KW-0812">Transmembrane</keyword>
<dbReference type="EMBL" id="MRDE01000075">
    <property type="protein sequence ID" value="OMH23395.1"/>
    <property type="molecule type" value="Genomic_DNA"/>
</dbReference>
<dbReference type="Proteomes" id="UP000187085">
    <property type="component" value="Unassembled WGS sequence"/>
</dbReference>
<organism evidence="3 4">
    <name type="scientific">Tersicoccus phoenicis</name>
    <dbReference type="NCBI Taxonomy" id="554083"/>
    <lineage>
        <taxon>Bacteria</taxon>
        <taxon>Bacillati</taxon>
        <taxon>Actinomycetota</taxon>
        <taxon>Actinomycetes</taxon>
        <taxon>Micrococcales</taxon>
        <taxon>Micrococcaceae</taxon>
        <taxon>Tersicoccus</taxon>
    </lineage>
</organism>
<dbReference type="InterPro" id="IPR019692">
    <property type="entry name" value="CFP-6_PH"/>
</dbReference>
<feature type="domain" description="Low molecular weight protein antigen 6 PH" evidence="2">
    <location>
        <begin position="56"/>
        <end position="136"/>
    </location>
</feature>
<dbReference type="STRING" id="554083.BKD30_12835"/>
<keyword evidence="1" id="KW-1133">Transmembrane helix</keyword>
<name>A0A1R1L773_9MICC</name>
<dbReference type="OrthoDB" id="5148800at2"/>
<dbReference type="RefSeq" id="WP_076705211.1">
    <property type="nucleotide sequence ID" value="NZ_MRDE01000075.1"/>
</dbReference>
<evidence type="ECO:0000256" key="1">
    <source>
        <dbReference type="SAM" id="Phobius"/>
    </source>
</evidence>